<name>A0A915PCM6_9BILA</name>
<dbReference type="Proteomes" id="UP000887581">
    <property type="component" value="Unplaced"/>
</dbReference>
<proteinExistence type="predicted"/>
<protein>
    <submittedName>
        <fullName evidence="2">Uncharacterized protein</fullName>
    </submittedName>
</protein>
<sequence length="155" mass="17327">MPHVFLIGTTVTWKSGGEPKQGPCPEKWFPLMQTGANDYTLLKKCIVHLDVSQFIPKVEKLNDAITACSRVFATEKINTTIYRPTDRRELKSFLSVAKNGAMEGMIDIFAEGKIPYDHFGNDLRELGGAVVDEAANATDKFCAWNNPQKHTLVRI</sequence>
<evidence type="ECO:0000313" key="2">
    <source>
        <dbReference type="WBParaSite" id="sdigi.contig1093.g10178.t1"/>
    </source>
</evidence>
<organism evidence="1 2">
    <name type="scientific">Setaria digitata</name>
    <dbReference type="NCBI Taxonomy" id="48799"/>
    <lineage>
        <taxon>Eukaryota</taxon>
        <taxon>Metazoa</taxon>
        <taxon>Ecdysozoa</taxon>
        <taxon>Nematoda</taxon>
        <taxon>Chromadorea</taxon>
        <taxon>Rhabditida</taxon>
        <taxon>Spirurina</taxon>
        <taxon>Spiruromorpha</taxon>
        <taxon>Filarioidea</taxon>
        <taxon>Setariidae</taxon>
        <taxon>Setaria</taxon>
    </lineage>
</organism>
<accession>A0A915PCM6</accession>
<dbReference type="WBParaSite" id="sdigi.contig1093.g10178.t1">
    <property type="protein sequence ID" value="sdigi.contig1093.g10178.t1"/>
    <property type="gene ID" value="sdigi.contig1093.g10178"/>
</dbReference>
<dbReference type="AlphaFoldDB" id="A0A915PCM6"/>
<reference evidence="2" key="1">
    <citation type="submission" date="2022-11" db="UniProtKB">
        <authorList>
            <consortium name="WormBaseParasite"/>
        </authorList>
    </citation>
    <scope>IDENTIFICATION</scope>
</reference>
<keyword evidence="1" id="KW-1185">Reference proteome</keyword>
<evidence type="ECO:0000313" key="1">
    <source>
        <dbReference type="Proteomes" id="UP000887581"/>
    </source>
</evidence>